<comment type="caution">
    <text evidence="1">The sequence shown here is derived from an EMBL/GenBank/DDBJ whole genome shotgun (WGS) entry which is preliminary data.</text>
</comment>
<dbReference type="EMBL" id="MDYQ01000386">
    <property type="protein sequence ID" value="PRP75431.1"/>
    <property type="molecule type" value="Genomic_DNA"/>
</dbReference>
<proteinExistence type="predicted"/>
<feature type="non-terminal residue" evidence="1">
    <location>
        <position position="91"/>
    </location>
</feature>
<evidence type="ECO:0000313" key="1">
    <source>
        <dbReference type="EMBL" id="PRP75431.1"/>
    </source>
</evidence>
<dbReference type="InParanoid" id="A0A2P6MUN5"/>
<organism evidence="1 2">
    <name type="scientific">Planoprotostelium fungivorum</name>
    <dbReference type="NCBI Taxonomy" id="1890364"/>
    <lineage>
        <taxon>Eukaryota</taxon>
        <taxon>Amoebozoa</taxon>
        <taxon>Evosea</taxon>
        <taxon>Variosea</taxon>
        <taxon>Cavosteliida</taxon>
        <taxon>Cavosteliaceae</taxon>
        <taxon>Planoprotostelium</taxon>
    </lineage>
</organism>
<protein>
    <submittedName>
        <fullName evidence="1">Uncharacterized protein</fullName>
    </submittedName>
</protein>
<accession>A0A2P6MUN5</accession>
<reference evidence="1 2" key="1">
    <citation type="journal article" date="2018" name="Genome Biol. Evol.">
        <title>Multiple Roots of Fruiting Body Formation in Amoebozoa.</title>
        <authorList>
            <person name="Hillmann F."/>
            <person name="Forbes G."/>
            <person name="Novohradska S."/>
            <person name="Ferling I."/>
            <person name="Riege K."/>
            <person name="Groth M."/>
            <person name="Westermann M."/>
            <person name="Marz M."/>
            <person name="Spaller T."/>
            <person name="Winckler T."/>
            <person name="Schaap P."/>
            <person name="Glockner G."/>
        </authorList>
    </citation>
    <scope>NUCLEOTIDE SEQUENCE [LARGE SCALE GENOMIC DNA]</scope>
    <source>
        <strain evidence="1 2">Jena</strain>
    </source>
</reference>
<dbReference type="Proteomes" id="UP000241769">
    <property type="component" value="Unassembled WGS sequence"/>
</dbReference>
<keyword evidence="2" id="KW-1185">Reference proteome</keyword>
<name>A0A2P6MUN5_9EUKA</name>
<dbReference type="AlphaFoldDB" id="A0A2P6MUN5"/>
<gene>
    <name evidence="1" type="ORF">PROFUN_15704</name>
</gene>
<sequence>MPEQSRTVSAQRHNLLVRWLMEIFSPSISTRSSSSFRILDVGYDGVLAALLHEEFKKNAKRSLEIVAIQQNKNIEKVPGVNVVKAVYRGGT</sequence>
<evidence type="ECO:0000313" key="2">
    <source>
        <dbReference type="Proteomes" id="UP000241769"/>
    </source>
</evidence>